<dbReference type="InterPro" id="IPR001048">
    <property type="entry name" value="Asp/Glu/Uridylate_kinase"/>
</dbReference>
<evidence type="ECO:0000256" key="9">
    <source>
        <dbReference type="HAMAP-Rule" id="MF_00082"/>
    </source>
</evidence>
<keyword evidence="2 9" id="KW-0055">Arginine biosynthesis</keyword>
<feature type="domain" description="Aspartate/glutamate/uridylate kinase" evidence="10">
    <location>
        <begin position="4"/>
        <end position="232"/>
    </location>
</feature>
<evidence type="ECO:0000256" key="2">
    <source>
        <dbReference type="ARBA" id="ARBA00022571"/>
    </source>
</evidence>
<feature type="binding site" evidence="9">
    <location>
        <position position="63"/>
    </location>
    <ligand>
        <name>substrate</name>
    </ligand>
</feature>
<evidence type="ECO:0000256" key="8">
    <source>
        <dbReference type="ARBA" id="ARBA00048141"/>
    </source>
</evidence>
<dbReference type="PANTHER" id="PTHR23342:SF0">
    <property type="entry name" value="N-ACETYLGLUTAMATE SYNTHASE, MITOCHONDRIAL"/>
    <property type="match status" value="1"/>
</dbReference>
<feature type="binding site" evidence="9">
    <location>
        <begin position="41"/>
        <end position="42"/>
    </location>
    <ligand>
        <name>substrate</name>
    </ligand>
</feature>
<comment type="caution">
    <text evidence="11">The sequence shown here is derived from an EMBL/GenBank/DDBJ whole genome shotgun (WGS) entry which is preliminary data.</text>
</comment>
<protein>
    <recommendedName>
        <fullName evidence="9">Acetylglutamate kinase</fullName>
        <ecNumber evidence="9">2.7.2.8</ecNumber>
    </recommendedName>
    <alternativeName>
        <fullName evidence="9">N-acetyl-L-glutamate 5-phosphotransferase</fullName>
    </alternativeName>
    <alternativeName>
        <fullName evidence="9">NAG kinase</fullName>
        <shortName evidence="9">NAGK</shortName>
    </alternativeName>
</protein>
<dbReference type="EC" id="2.7.2.8" evidence="9"/>
<reference evidence="12" key="1">
    <citation type="journal article" date="2019" name="Int. J. Syst. Evol. Microbiol.">
        <title>The Global Catalogue of Microorganisms (GCM) 10K type strain sequencing project: providing services to taxonomists for standard genome sequencing and annotation.</title>
        <authorList>
            <consortium name="The Broad Institute Genomics Platform"/>
            <consortium name="The Broad Institute Genome Sequencing Center for Infectious Disease"/>
            <person name="Wu L."/>
            <person name="Ma J."/>
        </authorList>
    </citation>
    <scope>NUCLEOTIDE SEQUENCE [LARGE SCALE GENOMIC DNA]</scope>
    <source>
        <strain evidence="12">CCUG 54822</strain>
    </source>
</reference>
<proteinExistence type="inferred from homology"/>
<evidence type="ECO:0000313" key="11">
    <source>
        <dbReference type="EMBL" id="MFD1361085.1"/>
    </source>
</evidence>
<feature type="site" description="Transition state stabilizer" evidence="9">
    <location>
        <position position="215"/>
    </location>
</feature>
<sequence length="256" mass="26736">MDEIAVIKCGGSIIDNLSDRFFDNIKQLQQNGIQPIVVHGGGPAIQDMLGKLDIPFSFIDGLRTTSAEAMDVVEMVLAGHVNNAITRKMNTAGVQAAGFSGSDANLMTGAPKDLPTYGYVGDVSGINVPFLLQILDQGIVPVIAPIAAGKNGDRYNINADSAAGAIAQAINAEKLIFVTDVPGIITEEGLLPSATEAEIEELIAKRVIHGGMIPKVKAALACLNEDLPTVMIADANQAINQAGFTGTAIKRSEEAV</sequence>
<dbReference type="GO" id="GO:0003991">
    <property type="term" value="F:acetylglutamate kinase activity"/>
    <property type="evidence" value="ECO:0007669"/>
    <property type="project" value="UniProtKB-EC"/>
</dbReference>
<keyword evidence="12" id="KW-1185">Reference proteome</keyword>
<keyword evidence="5 9" id="KW-0547">Nucleotide-binding</keyword>
<dbReference type="PIRSF" id="PIRSF000728">
    <property type="entry name" value="NAGK"/>
    <property type="match status" value="1"/>
</dbReference>
<dbReference type="SUPFAM" id="SSF53633">
    <property type="entry name" value="Carbamate kinase-like"/>
    <property type="match status" value="1"/>
</dbReference>
<comment type="catalytic activity">
    <reaction evidence="8 9">
        <text>N-acetyl-L-glutamate + ATP = N-acetyl-L-glutamyl 5-phosphate + ADP</text>
        <dbReference type="Rhea" id="RHEA:14629"/>
        <dbReference type="ChEBI" id="CHEBI:30616"/>
        <dbReference type="ChEBI" id="CHEBI:44337"/>
        <dbReference type="ChEBI" id="CHEBI:57936"/>
        <dbReference type="ChEBI" id="CHEBI:456216"/>
        <dbReference type="EC" id="2.7.2.8"/>
    </reaction>
</comment>
<dbReference type="CDD" id="cd04238">
    <property type="entry name" value="AAK_NAGK-like"/>
    <property type="match status" value="1"/>
</dbReference>
<keyword evidence="3 9" id="KW-0028">Amino-acid biosynthesis</keyword>
<organism evidence="11 12">
    <name type="scientific">Lentibacillus salinarum</name>
    <dbReference type="NCBI Taxonomy" id="446820"/>
    <lineage>
        <taxon>Bacteria</taxon>
        <taxon>Bacillati</taxon>
        <taxon>Bacillota</taxon>
        <taxon>Bacilli</taxon>
        <taxon>Bacillales</taxon>
        <taxon>Bacillaceae</taxon>
        <taxon>Lentibacillus</taxon>
    </lineage>
</organism>
<feature type="site" description="Transition state stabilizer" evidence="9">
    <location>
        <position position="8"/>
    </location>
</feature>
<evidence type="ECO:0000259" key="10">
    <source>
        <dbReference type="Pfam" id="PF00696"/>
    </source>
</evidence>
<dbReference type="RefSeq" id="WP_382398316.1">
    <property type="nucleotide sequence ID" value="NZ_JBHTNH010000006.1"/>
</dbReference>
<dbReference type="HAMAP" id="MF_00082">
    <property type="entry name" value="ArgB"/>
    <property type="match status" value="1"/>
</dbReference>
<dbReference type="NCBIfam" id="TIGR00761">
    <property type="entry name" value="argB"/>
    <property type="match status" value="1"/>
</dbReference>
<accession>A0ABW3ZST6</accession>
<dbReference type="Pfam" id="PF00696">
    <property type="entry name" value="AA_kinase"/>
    <property type="match status" value="1"/>
</dbReference>
<dbReference type="InterPro" id="IPR037528">
    <property type="entry name" value="ArgB"/>
</dbReference>
<dbReference type="EMBL" id="JBHTNH010000006">
    <property type="protein sequence ID" value="MFD1361085.1"/>
    <property type="molecule type" value="Genomic_DNA"/>
</dbReference>
<evidence type="ECO:0000256" key="5">
    <source>
        <dbReference type="ARBA" id="ARBA00022741"/>
    </source>
</evidence>
<keyword evidence="4 9" id="KW-0808">Transferase</keyword>
<evidence type="ECO:0000256" key="3">
    <source>
        <dbReference type="ARBA" id="ARBA00022605"/>
    </source>
</evidence>
<gene>
    <name evidence="9 11" type="primary">argB</name>
    <name evidence="11" type="ORF">ACFQ4A_05295</name>
</gene>
<evidence type="ECO:0000256" key="4">
    <source>
        <dbReference type="ARBA" id="ARBA00022679"/>
    </source>
</evidence>
<evidence type="ECO:0000256" key="1">
    <source>
        <dbReference type="ARBA" id="ARBA00004828"/>
    </source>
</evidence>
<evidence type="ECO:0000256" key="6">
    <source>
        <dbReference type="ARBA" id="ARBA00022777"/>
    </source>
</evidence>
<keyword evidence="9" id="KW-0963">Cytoplasm</keyword>
<comment type="pathway">
    <text evidence="1 9">Amino-acid biosynthesis; L-arginine biosynthesis; N(2)-acetyl-L-ornithine from L-glutamate: step 2/4.</text>
</comment>
<comment type="similarity">
    <text evidence="9">Belongs to the acetylglutamate kinase family. ArgB subfamily.</text>
</comment>
<comment type="function">
    <text evidence="9">Catalyzes the ATP-dependent phosphorylation of N-acetyl-L-glutamate.</text>
</comment>
<keyword evidence="7 9" id="KW-0067">ATP-binding</keyword>
<keyword evidence="6 9" id="KW-0418">Kinase</keyword>
<name>A0ABW3ZST6_9BACI</name>
<dbReference type="PANTHER" id="PTHR23342">
    <property type="entry name" value="N-ACETYLGLUTAMATE SYNTHASE"/>
    <property type="match status" value="1"/>
</dbReference>
<evidence type="ECO:0000313" key="12">
    <source>
        <dbReference type="Proteomes" id="UP001597178"/>
    </source>
</evidence>
<dbReference type="Gene3D" id="3.40.1160.10">
    <property type="entry name" value="Acetylglutamate kinase-like"/>
    <property type="match status" value="1"/>
</dbReference>
<dbReference type="InterPro" id="IPR004662">
    <property type="entry name" value="AcgluKinase_fam"/>
</dbReference>
<evidence type="ECO:0000256" key="7">
    <source>
        <dbReference type="ARBA" id="ARBA00022840"/>
    </source>
</evidence>
<dbReference type="Proteomes" id="UP001597178">
    <property type="component" value="Unassembled WGS sequence"/>
</dbReference>
<dbReference type="InterPro" id="IPR036393">
    <property type="entry name" value="AceGlu_kinase-like_sf"/>
</dbReference>
<feature type="binding site" evidence="9">
    <location>
        <position position="156"/>
    </location>
    <ligand>
        <name>substrate</name>
    </ligand>
</feature>
<comment type="subcellular location">
    <subcellularLocation>
        <location evidence="9">Cytoplasm</location>
    </subcellularLocation>
</comment>